<feature type="region of interest" description="Disordered" evidence="1">
    <location>
        <begin position="433"/>
        <end position="497"/>
    </location>
</feature>
<gene>
    <name evidence="4" type="ORF">GBAR_LOCUS18294</name>
</gene>
<comment type="caution">
    <text evidence="4">The sequence shown here is derived from an EMBL/GenBank/DDBJ whole genome shotgun (WGS) entry which is preliminary data.</text>
</comment>
<feature type="region of interest" description="Disordered" evidence="1">
    <location>
        <begin position="520"/>
        <end position="581"/>
    </location>
</feature>
<evidence type="ECO:0000256" key="1">
    <source>
        <dbReference type="SAM" id="MobiDB-lite"/>
    </source>
</evidence>
<reference evidence="4" key="1">
    <citation type="submission" date="2023-03" db="EMBL/GenBank/DDBJ databases">
        <authorList>
            <person name="Steffen K."/>
            <person name="Cardenas P."/>
        </authorList>
    </citation>
    <scope>NUCLEOTIDE SEQUENCE</scope>
</reference>
<keyword evidence="5" id="KW-1185">Reference proteome</keyword>
<accession>A0AA35SNK2</accession>
<feature type="chain" id="PRO_5041392438" evidence="3">
    <location>
        <begin position="27"/>
        <end position="581"/>
    </location>
</feature>
<evidence type="ECO:0000313" key="5">
    <source>
        <dbReference type="Proteomes" id="UP001174909"/>
    </source>
</evidence>
<evidence type="ECO:0000313" key="4">
    <source>
        <dbReference type="EMBL" id="CAI8032357.1"/>
    </source>
</evidence>
<evidence type="ECO:0000256" key="3">
    <source>
        <dbReference type="SAM" id="SignalP"/>
    </source>
</evidence>
<name>A0AA35SNK2_GEOBA</name>
<dbReference type="Proteomes" id="UP001174909">
    <property type="component" value="Unassembled WGS sequence"/>
</dbReference>
<dbReference type="EMBL" id="CASHTH010002598">
    <property type="protein sequence ID" value="CAI8032357.1"/>
    <property type="molecule type" value="Genomic_DNA"/>
</dbReference>
<feature type="signal peptide" evidence="3">
    <location>
        <begin position="1"/>
        <end position="26"/>
    </location>
</feature>
<organism evidence="4 5">
    <name type="scientific">Geodia barretti</name>
    <name type="common">Barrett's horny sponge</name>
    <dbReference type="NCBI Taxonomy" id="519541"/>
    <lineage>
        <taxon>Eukaryota</taxon>
        <taxon>Metazoa</taxon>
        <taxon>Porifera</taxon>
        <taxon>Demospongiae</taxon>
        <taxon>Heteroscleromorpha</taxon>
        <taxon>Tetractinellida</taxon>
        <taxon>Astrophorina</taxon>
        <taxon>Geodiidae</taxon>
        <taxon>Geodia</taxon>
    </lineage>
</organism>
<feature type="compositionally biased region" description="Basic and acidic residues" evidence="1">
    <location>
        <begin position="161"/>
        <end position="171"/>
    </location>
</feature>
<feature type="region of interest" description="Disordered" evidence="1">
    <location>
        <begin position="128"/>
        <end position="200"/>
    </location>
</feature>
<feature type="compositionally biased region" description="Basic and acidic residues" evidence="1">
    <location>
        <begin position="256"/>
        <end position="266"/>
    </location>
</feature>
<keyword evidence="2" id="KW-0812">Transmembrane</keyword>
<protein>
    <submittedName>
        <fullName evidence="4">Uncharacterized protein</fullName>
    </submittedName>
</protein>
<sequence length="581" mass="62681">MATISRRFPVACAAALLPQLFAAVTAAGNLNSSVGLGSGTSAGFSLLTSATLTLPTFTPSPTPLVTSSLLPPPPLPSPPLHDPPEMSLAPVIYLIAVPVALCILLVIMITLICCIICCYRLRRRKSRRNKSERLKTRSSGSRLDRSKSLEAYGGRSSHSMSKTEEATKRYELQTLDGEGNRFSEGSLGSPTAPLSSNILPGASRSHAAPWSSSPHINYTQPMSPYHYNQSPYPGSTPPHQHPFTSPRHTAQLHGIPESHGDASPHEKYTAMTKHGKTSSLPHSYSEGVSFDPASVYDVPASARWKFQDPNNPRSVYDIPKGALIASGHYKVPPLAQSVPLEGVYDVPPSSTAIYDVPPDVYNTGSEVYDVPPPTATRPRLNSQPTSQEELLAARRSLVAVSTGPDAAFATAGSDYSHYDVPRHFLISQPHMNHYQQPAKRLSRRNSYSPSQTARDSLVYDVPRTGGPPTAVKPYKKRNTPSRNHSIASPPNMASPERRQYPNEVFYDVPPLDPEFLAQLGQTSSTSSESDTSHLTKNGAGAATPTQRGHHMSPSGADSAGRSRAPPPTKRKPGRRGESVIM</sequence>
<feature type="compositionally biased region" description="Polar residues" evidence="1">
    <location>
        <begin position="186"/>
        <end position="198"/>
    </location>
</feature>
<feature type="region of interest" description="Disordered" evidence="1">
    <location>
        <begin position="230"/>
        <end position="266"/>
    </location>
</feature>
<proteinExistence type="predicted"/>
<feature type="transmembrane region" description="Helical" evidence="2">
    <location>
        <begin position="91"/>
        <end position="121"/>
    </location>
</feature>
<keyword evidence="3" id="KW-0732">Signal</keyword>
<keyword evidence="2" id="KW-1133">Transmembrane helix</keyword>
<evidence type="ECO:0000256" key="2">
    <source>
        <dbReference type="SAM" id="Phobius"/>
    </source>
</evidence>
<feature type="compositionally biased region" description="Polar residues" evidence="1">
    <location>
        <begin position="444"/>
        <end position="454"/>
    </location>
</feature>
<dbReference type="AlphaFoldDB" id="A0AA35SNK2"/>
<keyword evidence="2" id="KW-0472">Membrane</keyword>